<comment type="similarity">
    <text evidence="1">Belongs to the PI3/PI4-kinase family. TRA1 subfamily.</text>
</comment>
<feature type="compositionally biased region" description="Polar residues" evidence="5">
    <location>
        <begin position="48"/>
        <end position="68"/>
    </location>
</feature>
<name>A0A0F7SLU9_PHARH</name>
<dbReference type="SUPFAM" id="SSF48371">
    <property type="entry name" value="ARM repeat"/>
    <property type="match status" value="3"/>
</dbReference>
<feature type="compositionally biased region" description="Low complexity" evidence="5">
    <location>
        <begin position="3138"/>
        <end position="3183"/>
    </location>
</feature>
<feature type="compositionally biased region" description="Pro residues" evidence="5">
    <location>
        <begin position="3184"/>
        <end position="3202"/>
    </location>
</feature>
<feature type="compositionally biased region" description="Basic and acidic residues" evidence="5">
    <location>
        <begin position="3807"/>
        <end position="3818"/>
    </location>
</feature>
<dbReference type="CDD" id="cd05163">
    <property type="entry name" value="PIKK_TRRAP"/>
    <property type="match status" value="1"/>
</dbReference>
<dbReference type="InterPro" id="IPR011009">
    <property type="entry name" value="Kinase-like_dom_sf"/>
</dbReference>
<dbReference type="PROSITE" id="PS50290">
    <property type="entry name" value="PI3_4_KINASE_3"/>
    <property type="match status" value="1"/>
</dbReference>
<dbReference type="InterPro" id="IPR041997">
    <property type="entry name" value="Ribosomal_eL6_KOW"/>
</dbReference>
<proteinExistence type="inferred from homology"/>
<dbReference type="Pfam" id="PF00454">
    <property type="entry name" value="PI3_PI4_kinase"/>
    <property type="match status" value="1"/>
</dbReference>
<dbReference type="Gene3D" id="2.30.30.30">
    <property type="match status" value="1"/>
</dbReference>
<dbReference type="GO" id="GO:0006281">
    <property type="term" value="P:DNA repair"/>
    <property type="evidence" value="ECO:0007669"/>
    <property type="project" value="TreeGrafter"/>
</dbReference>
<dbReference type="GO" id="GO:0006355">
    <property type="term" value="P:regulation of DNA-templated transcription"/>
    <property type="evidence" value="ECO:0007669"/>
    <property type="project" value="TreeGrafter"/>
</dbReference>
<dbReference type="SMART" id="SM00146">
    <property type="entry name" value="PI3Kc"/>
    <property type="match status" value="1"/>
</dbReference>
<dbReference type="PROSITE" id="PS51189">
    <property type="entry name" value="FAT"/>
    <property type="match status" value="1"/>
</dbReference>
<dbReference type="GO" id="GO:0006412">
    <property type="term" value="P:translation"/>
    <property type="evidence" value="ECO:0007669"/>
    <property type="project" value="InterPro"/>
</dbReference>
<dbReference type="SUPFAM" id="SSF50104">
    <property type="entry name" value="Translation proteins SH3-like domain"/>
    <property type="match status" value="1"/>
</dbReference>
<evidence type="ECO:0000256" key="5">
    <source>
        <dbReference type="SAM" id="MobiDB-lite"/>
    </source>
</evidence>
<evidence type="ECO:0000256" key="2">
    <source>
        <dbReference type="ARBA" id="ARBA00010592"/>
    </source>
</evidence>
<feature type="compositionally biased region" description="Basic and acidic residues" evidence="5">
    <location>
        <begin position="1976"/>
        <end position="1994"/>
    </location>
</feature>
<dbReference type="Pfam" id="PF01159">
    <property type="entry name" value="Ribosomal_L6e"/>
    <property type="match status" value="1"/>
</dbReference>
<dbReference type="GO" id="GO:1990904">
    <property type="term" value="C:ribonucleoprotein complex"/>
    <property type="evidence" value="ECO:0007669"/>
    <property type="project" value="UniProtKB-KW"/>
</dbReference>
<feature type="compositionally biased region" description="Polar residues" evidence="5">
    <location>
        <begin position="3123"/>
        <end position="3135"/>
    </location>
</feature>
<dbReference type="GO" id="GO:0035267">
    <property type="term" value="C:NuA4 histone acetyltransferase complex"/>
    <property type="evidence" value="ECO:0007669"/>
    <property type="project" value="TreeGrafter"/>
</dbReference>
<feature type="region of interest" description="Disordered" evidence="5">
    <location>
        <begin position="3096"/>
        <end position="3203"/>
    </location>
</feature>
<dbReference type="InterPro" id="IPR046805">
    <property type="entry name" value="Tra1_ring"/>
</dbReference>
<evidence type="ECO:0000256" key="3">
    <source>
        <dbReference type="ARBA" id="ARBA00022980"/>
    </source>
</evidence>
<dbReference type="GO" id="GO:0005634">
    <property type="term" value="C:nucleus"/>
    <property type="evidence" value="ECO:0007669"/>
    <property type="project" value="TreeGrafter"/>
</dbReference>
<keyword evidence="8" id="KW-0418">Kinase</keyword>
<dbReference type="GO" id="GO:0003735">
    <property type="term" value="F:structural constituent of ribosome"/>
    <property type="evidence" value="ECO:0007669"/>
    <property type="project" value="InterPro"/>
</dbReference>
<keyword evidence="3" id="KW-0689">Ribosomal protein</keyword>
<dbReference type="InterPro" id="IPR016024">
    <property type="entry name" value="ARM-type_fold"/>
</dbReference>
<dbReference type="PANTHER" id="PTHR11139">
    <property type="entry name" value="ATAXIA TELANGIECTASIA MUTATED ATM -RELATED"/>
    <property type="match status" value="1"/>
</dbReference>
<evidence type="ECO:0000313" key="8">
    <source>
        <dbReference type="EMBL" id="CDZ98369.1"/>
    </source>
</evidence>
<dbReference type="PANTHER" id="PTHR11139:SF1">
    <property type="entry name" value="TRANSFORMATION_TRANSCRIPTION DOMAIN-ASSOCIATED PROTEIN"/>
    <property type="match status" value="1"/>
</dbReference>
<dbReference type="SUPFAM" id="SSF56112">
    <property type="entry name" value="Protein kinase-like (PK-like)"/>
    <property type="match status" value="1"/>
</dbReference>
<dbReference type="EMBL" id="LN483345">
    <property type="protein sequence ID" value="CDZ98369.1"/>
    <property type="molecule type" value="Genomic_DNA"/>
</dbReference>
<dbReference type="InterPro" id="IPR000915">
    <property type="entry name" value="60S_ribosomal_eL6"/>
</dbReference>
<feature type="region of interest" description="Disordered" evidence="5">
    <location>
        <begin position="1976"/>
        <end position="2020"/>
    </location>
</feature>
<feature type="compositionally biased region" description="Low complexity" evidence="5">
    <location>
        <begin position="23"/>
        <end position="38"/>
    </location>
</feature>
<dbReference type="InterPro" id="IPR000403">
    <property type="entry name" value="PI3/4_kinase_cat_dom"/>
</dbReference>
<reference evidence="8" key="1">
    <citation type="submission" date="2014-08" db="EMBL/GenBank/DDBJ databases">
        <authorList>
            <person name="Sharma Rahul"/>
            <person name="Thines Marco"/>
        </authorList>
    </citation>
    <scope>NUCLEOTIDE SEQUENCE</scope>
</reference>
<keyword evidence="8" id="KW-0808">Transferase</keyword>
<dbReference type="InterPro" id="IPR003151">
    <property type="entry name" value="PIK-rel_kinase_FAT"/>
</dbReference>
<protein>
    <submittedName>
        <fullName evidence="8">Histone acetyltransferase SAGA, TRRAP/TRA1 component, PI-3 kinase superfamily</fullName>
    </submittedName>
</protein>
<evidence type="ECO:0000259" key="7">
    <source>
        <dbReference type="PROSITE" id="PS51189"/>
    </source>
</evidence>
<feature type="domain" description="PI3K/PI4K catalytic" evidence="6">
    <location>
        <begin position="3385"/>
        <end position="3715"/>
    </location>
</feature>
<feature type="domain" description="FAT" evidence="7">
    <location>
        <begin position="2531"/>
        <end position="3083"/>
    </location>
</feature>
<comment type="similarity">
    <text evidence="2">Belongs to the eukaryotic ribosomal protein eL6 family.</text>
</comment>
<dbReference type="GO" id="GO:0016301">
    <property type="term" value="F:kinase activity"/>
    <property type="evidence" value="ECO:0007669"/>
    <property type="project" value="UniProtKB-KW"/>
</dbReference>
<feature type="region of interest" description="Disordered" evidence="5">
    <location>
        <begin position="3795"/>
        <end position="3833"/>
    </location>
</feature>
<sequence>METERFSLLSHGLTASPKRLHMSNPSPQPLASSQPPSNTNQPRRIPASASSTPTNPDEPPSTGSTANGGSKPASGLVAELRRPVGQSSTISAAPTAGSNASAQAGIVSVADCETFAARLMDPGSDVKTKLAIATELRESVEQFRDVDYARYLDILLPAFTEVLRNGTPVFGKEMGEHKLRHTLLEIIQRLPHNEYMRPFADSLMSLMLHLLRVENEDNGVICIKIMIDHNRTFKDEVEKHVKEFLDLVKVMYGNLRAVVKEEFGVEGELAASPTNPDDPTKTLRPSLRSFKVLTECPIAVVLVFQTWRQIVFPYIKDYFPLVMECLTLQAEPQRRAYLASAEKGEIFVGVAEGITNRELYQEFIVAQVKTMSFLAYVLRTATEDIRKHAETMAGASIRLLRDCPPEAVASRKELLVATRHILSTDFRAMFVSQIDVMLDERVLVGTGITSQEALRPLAYSMLADLVHHVRNELTAAQLSRIVHIYSCCLHEPAFTFGIQTMCAKLLLNLIETICSKTDKAEAPKFLLAILESCIDKLAAIDVIHAQLKTVYGKEAVEKRKEMGRSKEEDLPKWLVVERAKPVHAVSYAVDGSEAYSRDLYFLVDARYLMKTLLHGVRALLNQLRIIGAPAPNGTLLGKFFESECRLLAYYDPLKDAREEKEALDLFVQILLHFDPHVFAEVWITKMDFFVNQALANGHLLTIPQYLLVPTNSQVPHLQDVSHQLVAIILKYLMGQLEAFGEQDKKRGPLTLKLFKLAFLAVNSFPEHNESILVPYLAKLITNSFSYAAKATEPTIYYTILRALFRSIGGGRFEALYKEVLPILQEMLDTLNYLLLHAEPDKRDLFVELCLTVPVRLTNLLPHLGYLMKPLVHALRAGPELVSQGLRTLELCIDNLTSEFLDPTLGPVLRDLMGALHDLLRPVPFNHHHSHATVKILGKLGGRNRRFQQVPHLLESNFPSPAATMPINFDGHQRKFGVAVLSELALKSIQDPNEFYRAQAFEFFKQSALVSVAQGVRGSEQEQTFHQCVQGLFFAYQHPELKESALAFLRKLSRHLLNSETRREPPTENHRHGRERHPAASTLVSCYLEGVAVALAGLPSDKAEEGKEIISLVVDDIISQSDDPPSEDAMEDRIDPAPILDALGWKLSSLCFEEPWNRKLAGCTGLSVLTSKPGVGIQWIVDRQLDFLRPLLFILKDMPNDPPRSVSFVVDTIKHILRTCNVDATTGSSQRAKLIQLLIKELASTNSVVRVTSQSCIELLSELTSTTVHDLLLPVKSQLLNPIFDKPLRALPFAMQIGNIEAITYCLNLRPSLPEVNEELVRLLHEAIALADAEDQALIGRQAQHRHEVSLKNLRISCLKLLSAAMACTEFFAKQNHVRSRVIAVYFKHVYSPTKEIMSVAHEGLKHVLAHQNKLPKEVLQSGLRPILVNLADAKRLSVSGLEGLARFLELLTNYFKVEIGHKLLEHFRTLSEEPNMLQSAAFSPLEDNQDIARMVRLINVFRLLPPTANMFLKTLTNLVVEAETNLHQSSPGPFTENLAKYLDRYKTDAVPFLFENLRNPDVIRTFRNVIASGHAPNFISELSAEAKKLGEVCFLDDAAPDLITPGLLLVRELIASDPRWLVTRSSILDSLLKLWRASPQRLSPASGGTAPSASQREPLLIVEMFISYLTFQQHVPLLFDVIRIYTMNTNADLSRVTAFLYENVAVGSTTAVKREVLNHFLGVFGDPNVSWDFKMHCLRLLVNPILVVFFSDKDHGNDLIDAQFAASAHALIWQKTVSDDKLIAAGGDALKIELLQMSTLLVRHCSEVISEVRKDVIKMGWLYIRDADPTVKHTAYLLIARFIESNDCPMKIVMQVWSGLLKLSPSEGRALVRQAIDIIAPVLPQRVQRAANAVHPPWAGVVRKILIEEGHSTPQLLSIFELIVGHPDLFYESRELFVPQMVNSLTRLGSAPAATPEMKKLSIDIVDLVLTWERRRTGTGPSKEDTETNKRASEGEIPSPKRSRVDRAGTAVSSGSSGGWAPPPPLREAIVSYLVRFVSMSPELMAANGLCKRSFELLKELLGPTPWSPVSVKLGFFQRTLVTLELTEQTLAVISNSARVLSLVASNKPDQFFVSQIGVLHKLIEKSVTSDELVLHDSMRPILERMFEVIPLPAEDVKLETDMQTFQDWAENSIAEGLKNGTSLKGTLFILQCWTVTRPDKIEHVFAPHLIKVLTKLCKDHVSPPPPPPTTTSSATPAALAEANVDHIIIVLNLCRPRVTELKDHRRWLLSGLVQLIEKSSSTRLCQYLLEIMRDWVLDPKEALPTHKEKAGLLLKMMAFEKRDDPALLGKFLQLVLDIYSEPSLKRTDLTTRLEPAFLLGTRNADPVLRSKFIDLFDQNLPSTLAGRLQYVLASQSWEALAGGYWIHQALDLLLGCVNSDEALIPGFVSNENSSLLQSLMAQATVGSYLLPARRLLHRDAEISHQVWVSVFKICWSTLSKSQQSDATRHLVALLAKEHHLNQVDMRPNVVQTILEGVLACSPAIVLPPFVVKYLGKTFDAWHTAIELMNNSLTLEPVRSDDGLRESTRDGLAELFADLCEDDMFYGLWRRRSIYAETNAALSYEQNGMWPVAQVFYEAAQIKARTGVLPFTEQEYCLWEDHWITSAQKLQQWDILSDLARAENNHDLLLECAWRLSDWGSFDRDTIESTLAAVSDVATPRRKVFEAYTCLIKTQNSTEKNGDFVKILDEAFQLSIRKWISLPKAITMAHVPLLQLFQQFVELQEASLVFESLAMTNAQNLEFRVGHDLKGIFTTWRERLPNFWDDISVWSDLLAWRQHVFSAVTKVYVPLIPQGETSTFGYRGYHETAWMINRFGHVARKHQLHEVCSNALNKIYALPNIEISEAFLKLREQAMCHYQKPDRLAEGLESISTTNLMYFAPAQKAEFLTLKGMFIAKLGHSEDANHAFAQAVQMDLNLPKAWAEWGRFNDRIFKEKPHDSNLAANAVSCYLQAAGLYKSRKTRKLLVRVLWLLSLDDSSTSAISKAFESYKGDMPAWYWITLVPQLLLSLSHREARHARAILMKIAKTYPQALFYQLRTSKEDFGAIKRQHISQLAKMASRQSTEALTPATNPTPTSVPTPTANGDGNTDSTTPAVKTESTTDSPRTTDTSASTPATNGTTAPTVAVTAPASSSTTESANGAPPAAPPPVNALPAPAPPLPPNNGVAQPRQPWELVEEILNILKTAFPLLALSMEKMVDQIQTRGKPPAEEDIYRFITALLLDGVAQYIQRSDKPGDDGKLSAATKESVLRFAQSVSNLSSSLKASLEGDLIQESALRDYVRKLQKLRDKYEVSLDRRPRKQPLDQANCYLAEFHHGKFDEVEVPGQYLQHVDNNNDFAKIARFVPLVELGRGHGFCFRRITMIGHNGTTHSFSVQLPAARHTRREDRMSQVFRTLSTVLQSRKESRKRNLSFHLPAAIPLAPALRLIELDSSYSSFQDIYDAHCRDKGWSKEDPVLHFTDRFRELFDPANQVVGSPEYVNLRLELMDEIETKFIPKNVLSDYMIRLMKTPSDLFLMRKQFTLQIASVTFITFVAALQQRTLPRFQISRTTGMIYMSELLPFSIKPESSPLLQNDDPVDFRLTPNIQHFITLTGIEGILTASLVAIGRGLCQPEVRLLFPVCSRRTMLCCNPFADLAPVFCATQQFDLEEQLSLFMKDEVYHMINVLKRRPLDDLSFRQLVAQNVEVFGNKVKMISCQYEREKTKGDVPVTQSSTKLFFSAVPIVKQTTKMARSGFIAPHIGRYSRSEVASKRGLYKGPKKVTPSASEEKPAHVEKKIGGGKNGETRLVPTSKASKYYPSEDVKVAKKSRKSPKPTALRSSITPGTVLILLAGRYRGKRVVFLKQLDSGLLLVTGPRLINGVPLRRVAQSYTIATSTKVDISGVKVSENVNDAYFVKAKAAKSADKEGEFFQEKKKGGEGLSAERKEEQKSIDAAIIASVKKTEHLAKYLKASFGLSKGDRPHALKF</sequence>
<dbReference type="Pfam" id="PF20206">
    <property type="entry name" value="Tra1_ring"/>
    <property type="match status" value="1"/>
</dbReference>
<dbReference type="InterPro" id="IPR008991">
    <property type="entry name" value="Translation_prot_SH3-like_sf"/>
</dbReference>
<feature type="region of interest" description="Disordered" evidence="5">
    <location>
        <begin position="1"/>
        <end position="74"/>
    </location>
</feature>
<evidence type="ECO:0000256" key="4">
    <source>
        <dbReference type="ARBA" id="ARBA00023274"/>
    </source>
</evidence>
<organism evidence="8">
    <name type="scientific">Phaffia rhodozyma</name>
    <name type="common">Yeast</name>
    <name type="synonym">Xanthophyllomyces dendrorhous</name>
    <dbReference type="NCBI Taxonomy" id="264483"/>
    <lineage>
        <taxon>Eukaryota</taxon>
        <taxon>Fungi</taxon>
        <taxon>Dikarya</taxon>
        <taxon>Basidiomycota</taxon>
        <taxon>Agaricomycotina</taxon>
        <taxon>Tremellomycetes</taxon>
        <taxon>Cystofilobasidiales</taxon>
        <taxon>Mrakiaceae</taxon>
        <taxon>Phaffia</taxon>
    </lineage>
</organism>
<keyword evidence="4" id="KW-0687">Ribonucleoprotein</keyword>
<feature type="region of interest" description="Disordered" evidence="5">
    <location>
        <begin position="82"/>
        <end position="101"/>
    </location>
</feature>
<dbReference type="CDD" id="cd13156">
    <property type="entry name" value="KOW_RPL6"/>
    <property type="match status" value="1"/>
</dbReference>
<dbReference type="InterPro" id="IPR014722">
    <property type="entry name" value="Rib_uL2_dom2"/>
</dbReference>
<dbReference type="InterPro" id="IPR050517">
    <property type="entry name" value="DDR_Repair_Kinase"/>
</dbReference>
<dbReference type="FunFam" id="2.30.30.30:FF:000014">
    <property type="entry name" value="60S ribosomal protein L6"/>
    <property type="match status" value="1"/>
</dbReference>
<feature type="compositionally biased region" description="Low complexity" evidence="5">
    <location>
        <begin position="3108"/>
        <end position="3122"/>
    </location>
</feature>
<dbReference type="InterPro" id="IPR046807">
    <property type="entry name" value="Tra1_central"/>
</dbReference>
<accession>A0A0F7SLU9</accession>
<dbReference type="InterPro" id="IPR014009">
    <property type="entry name" value="PIK_FAT"/>
</dbReference>
<dbReference type="Pfam" id="PF02259">
    <property type="entry name" value="FAT"/>
    <property type="match status" value="1"/>
</dbReference>
<dbReference type="GO" id="GO:0005840">
    <property type="term" value="C:ribosome"/>
    <property type="evidence" value="ECO:0007669"/>
    <property type="project" value="UniProtKB-KW"/>
</dbReference>
<feature type="compositionally biased region" description="Polar residues" evidence="5">
    <location>
        <begin position="85"/>
        <end position="101"/>
    </location>
</feature>
<evidence type="ECO:0000256" key="1">
    <source>
        <dbReference type="ARBA" id="ARBA00007234"/>
    </source>
</evidence>
<dbReference type="Pfam" id="PF20175">
    <property type="entry name" value="Tra1_central"/>
    <property type="match status" value="1"/>
</dbReference>
<dbReference type="GO" id="GO:0000124">
    <property type="term" value="C:SAGA complex"/>
    <property type="evidence" value="ECO:0007669"/>
    <property type="project" value="TreeGrafter"/>
</dbReference>
<evidence type="ECO:0000259" key="6">
    <source>
        <dbReference type="PROSITE" id="PS50290"/>
    </source>
</evidence>